<dbReference type="GO" id="GO:0016787">
    <property type="term" value="F:hydrolase activity"/>
    <property type="evidence" value="ECO:0007669"/>
    <property type="project" value="UniProtKB-KW"/>
</dbReference>
<evidence type="ECO:0000259" key="3">
    <source>
        <dbReference type="Pfam" id="PF03629"/>
    </source>
</evidence>
<dbReference type="STRING" id="39490.ERS852448_00789"/>
<name>A0A173S5Z9_EUBRA</name>
<keyword evidence="2" id="KW-0732">Signal</keyword>
<protein>
    <recommendedName>
        <fullName evidence="3">Sialate O-acetylesterase domain-containing protein</fullName>
    </recommendedName>
</protein>
<reference evidence="4 5" key="1">
    <citation type="submission" date="2015-09" db="EMBL/GenBank/DDBJ databases">
        <authorList>
            <consortium name="Pathogen Informatics"/>
        </authorList>
    </citation>
    <scope>NUCLEOTIDE SEQUENCE [LARGE SCALE GENOMIC DNA]</scope>
    <source>
        <strain evidence="4 5">2789STDY5608891</strain>
    </source>
</reference>
<dbReference type="InterPro" id="IPR005181">
    <property type="entry name" value="SASA"/>
</dbReference>
<evidence type="ECO:0000313" key="4">
    <source>
        <dbReference type="EMBL" id="CUM85681.1"/>
    </source>
</evidence>
<feature type="domain" description="Sialate O-acetylesterase" evidence="3">
    <location>
        <begin position="138"/>
        <end position="357"/>
    </location>
</feature>
<sequence>MKKIFQKSLIWFICAVFVCLSGAQTVRAAEISEQSDLAQQLAYQAALTMYYDDRYSIQNDYPDYVIERISGQIVTSRQVQNGQVSYVRDNNVLVKTSDTTLTAAGTGTATVVLKKGSGKNAQYRNLRIDVKPARLTLIYLLGQSNMEGMCSWNTGYENDKNILNTAGAVYSTYLPTAMNPSNYMTDIFWSEYGTRYNANKFVPQALTSAYSLAGTELQYPLNTLTTEVLPNRGKGGMDSAIAYEWRQRTGDKVWIANLAYSGSRIYEWVPGNDVYERAAVTAQLVRQVYAAEIAAGHYTTGNQLMFWMQGELDSLTIQAADYRQHFLSMYQDFTARVPVEKCGIITTRTAAGTHKYTDDLYFTGPRIAQYGMGASPELSNIYVVCNVHEQWITDEGTAQYFRNRYPYGIFTYPVRNGAYAIPTCINDAHHDIHFSQIGHNENGIVAADNMYAVVYGASAGQRNFVWRDAEYQAVSQVTLRKNNDMVLVGILDPVYLSKQVSYVTSAGLSYDFRTGTLTAGAAAGDQYVDARMSDGTLLARLTVHVVDHYDYEDSAGRPYTGLYQQQDGQWIYVKNGSWAYDYTGFVAKDGDWWYVENGRITFHCNGLVRGLVNGNDTWWYVTGSKVNFCNTVASNACGWWKITNGRVDFDFSGLAENAYGWWKITNGQVDFSYVGYEQNGSNWWYVYGGQVCFQATDVLPGTVGGQYGWWKVCEGKVNFDDDVCENAYGWWKITTGKVDFQYTGLAQNACGWWMIQNGHVNFGSNGLVDNGNGWWLVKNGGVDFNYNGLVDNGNGWWLIRNGYVDFNYNGLVDNGNGWWLVKNGCVDFSYQGYVQNECGVWWVSNGQVQF</sequence>
<dbReference type="AlphaFoldDB" id="A0A173S5Z9"/>
<dbReference type="EMBL" id="CYYA01000004">
    <property type="protein sequence ID" value="CUM85681.1"/>
    <property type="molecule type" value="Genomic_DNA"/>
</dbReference>
<dbReference type="Proteomes" id="UP000095492">
    <property type="component" value="Unassembled WGS sequence"/>
</dbReference>
<dbReference type="GeneID" id="97391368"/>
<gene>
    <name evidence="4" type="ORF">ERS852448_00789</name>
</gene>
<accession>A0A173S5Z9</accession>
<organism evidence="4 5">
    <name type="scientific">Eubacterium ramulus</name>
    <dbReference type="NCBI Taxonomy" id="39490"/>
    <lineage>
        <taxon>Bacteria</taxon>
        <taxon>Bacillati</taxon>
        <taxon>Bacillota</taxon>
        <taxon>Clostridia</taxon>
        <taxon>Eubacteriales</taxon>
        <taxon>Eubacteriaceae</taxon>
        <taxon>Eubacterium</taxon>
    </lineage>
</organism>
<evidence type="ECO:0000256" key="1">
    <source>
        <dbReference type="ARBA" id="ARBA00022801"/>
    </source>
</evidence>
<proteinExistence type="predicted"/>
<feature type="chain" id="PRO_5008011294" description="Sialate O-acetylesterase domain-containing protein" evidence="2">
    <location>
        <begin position="29"/>
        <end position="850"/>
    </location>
</feature>
<dbReference type="SUPFAM" id="SSF52266">
    <property type="entry name" value="SGNH hydrolase"/>
    <property type="match status" value="1"/>
</dbReference>
<dbReference type="Pfam" id="PF03629">
    <property type="entry name" value="SASA"/>
    <property type="match status" value="1"/>
</dbReference>
<evidence type="ECO:0000313" key="5">
    <source>
        <dbReference type="Proteomes" id="UP000095492"/>
    </source>
</evidence>
<evidence type="ECO:0000256" key="2">
    <source>
        <dbReference type="SAM" id="SignalP"/>
    </source>
</evidence>
<dbReference type="InterPro" id="IPR048713">
    <property type="entry name" value="Choline_bind_rpt"/>
</dbReference>
<dbReference type="OrthoDB" id="6053567at2"/>
<dbReference type="RefSeq" id="WP_055289511.1">
    <property type="nucleotide sequence ID" value="NZ_CP173382.1"/>
</dbReference>
<dbReference type="InterPro" id="IPR036514">
    <property type="entry name" value="SGNH_hydro_sf"/>
</dbReference>
<feature type="signal peptide" evidence="2">
    <location>
        <begin position="1"/>
        <end position="28"/>
    </location>
</feature>
<keyword evidence="1" id="KW-0378">Hydrolase</keyword>
<dbReference type="Gene3D" id="3.40.50.1110">
    <property type="entry name" value="SGNH hydrolase"/>
    <property type="match status" value="1"/>
</dbReference>
<dbReference type="Pfam" id="PF21540">
    <property type="entry name" value="Choline_bind_4"/>
    <property type="match status" value="8"/>
</dbReference>